<protein>
    <submittedName>
        <fullName evidence="1">Uncharacterized protein</fullName>
    </submittedName>
</protein>
<dbReference type="EMBL" id="JAPEUX010000003">
    <property type="protein sequence ID" value="KAJ4355508.1"/>
    <property type="molecule type" value="Genomic_DNA"/>
</dbReference>
<name>A0A9W9CCE3_9PLEO</name>
<evidence type="ECO:0000313" key="2">
    <source>
        <dbReference type="Proteomes" id="UP001140513"/>
    </source>
</evidence>
<dbReference type="RefSeq" id="XP_056072634.1">
    <property type="nucleotide sequence ID" value="XM_056212326.1"/>
</dbReference>
<gene>
    <name evidence="1" type="ORF">N0V89_003525</name>
</gene>
<dbReference type="Proteomes" id="UP001140513">
    <property type="component" value="Unassembled WGS sequence"/>
</dbReference>
<dbReference type="AlphaFoldDB" id="A0A9W9CCE3"/>
<comment type="caution">
    <text evidence="1">The sequence shown here is derived from an EMBL/GenBank/DDBJ whole genome shotgun (WGS) entry which is preliminary data.</text>
</comment>
<dbReference type="GeneID" id="80907055"/>
<reference evidence="1" key="1">
    <citation type="submission" date="2022-10" db="EMBL/GenBank/DDBJ databases">
        <title>Tapping the CABI collections for fungal endophytes: first genome assemblies for Collariella, Neodidymelliopsis, Ascochyta clinopodiicola, Didymella pomorum, Didymosphaeria variabile, Neocosmospora piperis and Neocucurbitaria cava.</title>
        <authorList>
            <person name="Hill R."/>
        </authorList>
    </citation>
    <scope>NUCLEOTIDE SEQUENCE</scope>
    <source>
        <strain evidence="1">IMI 356815</strain>
    </source>
</reference>
<evidence type="ECO:0000313" key="1">
    <source>
        <dbReference type="EMBL" id="KAJ4355508.1"/>
    </source>
</evidence>
<organism evidence="1 2">
    <name type="scientific">Didymosphaeria variabile</name>
    <dbReference type="NCBI Taxonomy" id="1932322"/>
    <lineage>
        <taxon>Eukaryota</taxon>
        <taxon>Fungi</taxon>
        <taxon>Dikarya</taxon>
        <taxon>Ascomycota</taxon>
        <taxon>Pezizomycotina</taxon>
        <taxon>Dothideomycetes</taxon>
        <taxon>Pleosporomycetidae</taxon>
        <taxon>Pleosporales</taxon>
        <taxon>Massarineae</taxon>
        <taxon>Didymosphaeriaceae</taxon>
        <taxon>Didymosphaeria</taxon>
    </lineage>
</organism>
<proteinExistence type="predicted"/>
<sequence length="192" mass="21643">MDWVEFDTQSGAGFMTRDGVPIYQQIRKDVPIIAGTTDVDEAAENAGGLSNINRLLFQYDDEIFEHDGMTDEEDADGPAEGTDPATIGSYAGKLLKLRPDSASICNTMRDRRDYMPSHIDRIRRFVQRNHQHSGTMTMDDGKERKNCTGQYGPAWDCLHVSPKHERQAGMLRTVGYEDLPEVHKPTLEKRAL</sequence>
<accession>A0A9W9CCE3</accession>
<keyword evidence="2" id="KW-1185">Reference proteome</keyword>